<dbReference type="Pfam" id="PF03841">
    <property type="entry name" value="SelA"/>
    <property type="match status" value="1"/>
</dbReference>
<evidence type="ECO:0000256" key="8">
    <source>
        <dbReference type="HAMAP-Rule" id="MF_00423"/>
    </source>
</evidence>
<evidence type="ECO:0000256" key="7">
    <source>
        <dbReference type="ARBA" id="ARBA00044507"/>
    </source>
</evidence>
<reference evidence="9" key="2">
    <citation type="submission" date="2021-02" db="EMBL/GenBank/DDBJ databases">
        <authorList>
            <person name="Merkel A.Y."/>
        </authorList>
    </citation>
    <scope>NUCLEOTIDE SEQUENCE</scope>
    <source>
        <strain evidence="9">T05b</strain>
    </source>
</reference>
<dbReference type="GO" id="GO:0004125">
    <property type="term" value="F:L-seryl-tRNA(Sec) selenium transferase activity"/>
    <property type="evidence" value="ECO:0007669"/>
    <property type="project" value="UniProtKB-EC"/>
</dbReference>
<protein>
    <recommendedName>
        <fullName evidence="8">L-seryl-tRNA(Sec) selenium transferase</fullName>
        <ecNumber evidence="8">2.9.1.1</ecNumber>
    </recommendedName>
    <alternativeName>
        <fullName evidence="8">Selenocysteine synthase</fullName>
        <shortName evidence="8">Sec synthase</shortName>
    </alternativeName>
    <alternativeName>
        <fullName evidence="8">Selenocysteinyl-tRNA(Sec) synthase</fullName>
    </alternativeName>
</protein>
<comment type="pathway">
    <text evidence="8">Aminoacyl-tRNA biosynthesis; selenocysteinyl-tRNA(Sec) biosynthesis; selenocysteinyl-tRNA(Sec) from L-seryl-tRNA(Sec) (bacterial route): step 1/1.</text>
</comment>
<comment type="function">
    <text evidence="8">Converts seryl-tRNA(Sec) to selenocysteinyl-tRNA(Sec) required for selenoprotein biosynthesis.</text>
</comment>
<dbReference type="Gene3D" id="3.90.1150.180">
    <property type="match status" value="1"/>
</dbReference>
<dbReference type="EMBL" id="JAFHKK010000001">
    <property type="protein sequence ID" value="MBN2963350.1"/>
    <property type="molecule type" value="Genomic_DNA"/>
</dbReference>
<dbReference type="EC" id="2.9.1.1" evidence="8"/>
<dbReference type="InterPro" id="IPR004534">
    <property type="entry name" value="SelA_trans"/>
</dbReference>
<accession>A0ABS2WP63</accession>
<evidence type="ECO:0000313" key="10">
    <source>
        <dbReference type="Proteomes" id="UP000703590"/>
    </source>
</evidence>
<dbReference type="Proteomes" id="UP000703590">
    <property type="component" value="Unassembled WGS sequence"/>
</dbReference>
<evidence type="ECO:0000256" key="2">
    <source>
        <dbReference type="ARBA" id="ARBA00022490"/>
    </source>
</evidence>
<dbReference type="InterPro" id="IPR018319">
    <property type="entry name" value="SelA-like"/>
</dbReference>
<dbReference type="PANTHER" id="PTHR32328">
    <property type="entry name" value="L-SERYL-TRNA(SEC) SELENIUM TRANSFERASE"/>
    <property type="match status" value="1"/>
</dbReference>
<dbReference type="Gene3D" id="3.40.640.10">
    <property type="entry name" value="Type I PLP-dependent aspartate aminotransferase-like (Major domain)"/>
    <property type="match status" value="1"/>
</dbReference>
<reference evidence="9" key="1">
    <citation type="submission" date="2021-02" db="EMBL/GenBank/DDBJ databases">
        <title>Sulfurospirillum tamanensis sp. nov.</title>
        <authorList>
            <person name="Frolova A."/>
            <person name="Merkel A."/>
            <person name="Slobodkin A."/>
        </authorList>
    </citation>
    <scope>NUCLEOTIDE SEQUENCE</scope>
    <source>
        <strain evidence="9">T05b</strain>
    </source>
</reference>
<dbReference type="InterPro" id="IPR015424">
    <property type="entry name" value="PyrdxlP-dep_Trfase"/>
</dbReference>
<keyword evidence="6 8" id="KW-0711">Selenium</keyword>
<sequence length="445" mass="49007">MSLLRSLPKIDKLMAHDAFASFNPTRLAPCVKAAVEALRQGILEGTVTHVDENALVQEICARMEESLSPSLVPLVNATGVIVHTNLGRSCLSPVLLTRATAALTHYTNLEYDVQKGRRGERYAHVSRHLRELLGVEDVLVVNNNASAVFLILNTFAKGKETIVSRGELVEIGGSFRVPEVMSNSGTTLVEVGATNKTRLSDYTNALTEHTAMLMKVHRSNFSIEGFSEEASLEELVGLAKEKGVLDYYDLGSAYLADLPYGLSHAEPSLPKLLVHNPSLVSFSGDKLFGGVQAGIIVGKKALIDRLKKNQLLRMLRVDKLTLCLLEETVKAYLGGETHLIPTLDLLLRDVKSLEALAKKMRRQIGAEKCDIVHSQTYVGGGTMPNRPIPTVALHVKGEATALERRFRERHVIGRIERDRFLLDLRALLKEDEKPLVEICKKVLNA</sequence>
<keyword evidence="10" id="KW-1185">Reference proteome</keyword>
<comment type="cofactor">
    <cofactor evidence="1 8">
        <name>pyridoxal 5'-phosphate</name>
        <dbReference type="ChEBI" id="CHEBI:597326"/>
    </cofactor>
</comment>
<organism evidence="9 10">
    <name type="scientific">Sulfurospirillum tamanense</name>
    <dbReference type="NCBI Taxonomy" id="2813362"/>
    <lineage>
        <taxon>Bacteria</taxon>
        <taxon>Pseudomonadati</taxon>
        <taxon>Campylobacterota</taxon>
        <taxon>Epsilonproteobacteria</taxon>
        <taxon>Campylobacterales</taxon>
        <taxon>Sulfurospirillaceae</taxon>
        <taxon>Sulfurospirillum</taxon>
    </lineage>
</organism>
<comment type="catalytic activity">
    <reaction evidence="8">
        <text>L-seryl-tRNA(Sec) + selenophosphate + H(+) = L-selenocysteinyl-tRNA(Sec) + phosphate</text>
        <dbReference type="Rhea" id="RHEA:22728"/>
        <dbReference type="Rhea" id="RHEA-COMP:9742"/>
        <dbReference type="Rhea" id="RHEA-COMP:9743"/>
        <dbReference type="ChEBI" id="CHEBI:15378"/>
        <dbReference type="ChEBI" id="CHEBI:16144"/>
        <dbReference type="ChEBI" id="CHEBI:43474"/>
        <dbReference type="ChEBI" id="CHEBI:78533"/>
        <dbReference type="ChEBI" id="CHEBI:78573"/>
        <dbReference type="EC" id="2.9.1.1"/>
    </reaction>
</comment>
<evidence type="ECO:0000256" key="6">
    <source>
        <dbReference type="ARBA" id="ARBA00023266"/>
    </source>
</evidence>
<evidence type="ECO:0000256" key="4">
    <source>
        <dbReference type="ARBA" id="ARBA00022898"/>
    </source>
</evidence>
<keyword evidence="4 8" id="KW-0663">Pyridoxal phosphate</keyword>
<evidence type="ECO:0000256" key="5">
    <source>
        <dbReference type="ARBA" id="ARBA00022917"/>
    </source>
</evidence>
<keyword evidence="5 8" id="KW-0648">Protein biosynthesis</keyword>
<comment type="subcellular location">
    <subcellularLocation>
        <location evidence="8">Cytoplasm</location>
    </subcellularLocation>
</comment>
<dbReference type="InterPro" id="IPR015421">
    <property type="entry name" value="PyrdxlP-dep_Trfase_major"/>
</dbReference>
<keyword evidence="2 8" id="KW-0963">Cytoplasm</keyword>
<comment type="caution">
    <text evidence="9">The sequence shown here is derived from an EMBL/GenBank/DDBJ whole genome shotgun (WGS) entry which is preliminary data.</text>
</comment>
<evidence type="ECO:0000313" key="9">
    <source>
        <dbReference type="EMBL" id="MBN2963350.1"/>
    </source>
</evidence>
<comment type="similarity">
    <text evidence="7 8">Belongs to the SelA family.</text>
</comment>
<dbReference type="NCBIfam" id="TIGR00474">
    <property type="entry name" value="selA"/>
    <property type="match status" value="1"/>
</dbReference>
<dbReference type="RefSeq" id="WP_205457780.1">
    <property type="nucleotide sequence ID" value="NZ_JAFHKK010000001.1"/>
</dbReference>
<evidence type="ECO:0000256" key="1">
    <source>
        <dbReference type="ARBA" id="ARBA00001933"/>
    </source>
</evidence>
<keyword evidence="3 8" id="KW-0808">Transferase</keyword>
<evidence type="ECO:0000256" key="3">
    <source>
        <dbReference type="ARBA" id="ARBA00022679"/>
    </source>
</evidence>
<gene>
    <name evidence="8" type="primary">selA</name>
    <name evidence="9" type="ORF">JWV37_01025</name>
</gene>
<name>A0ABS2WP63_9BACT</name>
<dbReference type="HAMAP" id="MF_00423">
    <property type="entry name" value="SelA"/>
    <property type="match status" value="1"/>
</dbReference>
<proteinExistence type="inferred from homology"/>
<dbReference type="SUPFAM" id="SSF53383">
    <property type="entry name" value="PLP-dependent transferases"/>
    <property type="match status" value="1"/>
</dbReference>
<dbReference type="PANTHER" id="PTHR32328:SF0">
    <property type="entry name" value="L-SERYL-TRNA(SEC) SELENIUM TRANSFERASE"/>
    <property type="match status" value="1"/>
</dbReference>
<feature type="modified residue" description="N6-(pyridoxal phosphate)lysine" evidence="8">
    <location>
        <position position="286"/>
    </location>
</feature>